<dbReference type="Proteomes" id="UP000192284">
    <property type="component" value="Unassembled WGS sequence"/>
</dbReference>
<dbReference type="SUPFAM" id="SSF55961">
    <property type="entry name" value="Bet v1-like"/>
    <property type="match status" value="1"/>
</dbReference>
<keyword evidence="1" id="KW-0808">Transferase</keyword>
<proteinExistence type="predicted"/>
<dbReference type="InterPro" id="IPR023393">
    <property type="entry name" value="START-like_dom_sf"/>
</dbReference>
<sequence>MEGNTVSVERVIKAAPDQIFALLADAGKHASFDGSDSVNHASAASVPLSKGAKFGMAMRGRKETLFIPYRTTNTVIEFEPDRRIAWQTVGMGGFVGGRIWRYELQAVDGGTLVRETWDVSQDKQKWLITSGSMPELTANGMRATLDRIAALLES</sequence>
<dbReference type="EMBL" id="MVHE01000001">
    <property type="protein sequence ID" value="ORA26481.1"/>
    <property type="molecule type" value="Genomic_DNA"/>
</dbReference>
<comment type="caution">
    <text evidence="1">The sequence shown here is derived from an EMBL/GenBank/DDBJ whole genome shotgun (WGS) entry which is preliminary data.</text>
</comment>
<dbReference type="OrthoDB" id="6624781at2"/>
<protein>
    <submittedName>
        <fullName evidence="1">Dimethyladenosine transferase</fullName>
    </submittedName>
</protein>
<dbReference type="GO" id="GO:0016740">
    <property type="term" value="F:transferase activity"/>
    <property type="evidence" value="ECO:0007669"/>
    <property type="project" value="UniProtKB-KW"/>
</dbReference>
<dbReference type="AlphaFoldDB" id="A0A1X0A8T4"/>
<gene>
    <name evidence="1" type="ORF">BST12_00990</name>
</gene>
<evidence type="ECO:0000313" key="2">
    <source>
        <dbReference type="Proteomes" id="UP000192284"/>
    </source>
</evidence>
<dbReference type="RefSeq" id="WP_083111115.1">
    <property type="nucleotide sequence ID" value="NZ_JACKTS010000031.1"/>
</dbReference>
<dbReference type="InterPro" id="IPR019587">
    <property type="entry name" value="Polyketide_cyclase/dehydratase"/>
</dbReference>
<reference evidence="1 2" key="1">
    <citation type="submission" date="2017-02" db="EMBL/GenBank/DDBJ databases">
        <title>The new phylogeny of genus Mycobacterium.</title>
        <authorList>
            <person name="Tortoli E."/>
            <person name="Trovato A."/>
            <person name="Cirillo D.M."/>
        </authorList>
    </citation>
    <scope>NUCLEOTIDE SEQUENCE [LARGE SCALE GENOMIC DNA]</scope>
    <source>
        <strain evidence="1 2">DSM 45057</strain>
    </source>
</reference>
<accession>A0A1X0A8T4</accession>
<keyword evidence="2" id="KW-1185">Reference proteome</keyword>
<dbReference type="Pfam" id="PF10604">
    <property type="entry name" value="Polyketide_cyc2"/>
    <property type="match status" value="1"/>
</dbReference>
<organism evidence="1 2">
    <name type="scientific">Mycobacterium angelicum</name>
    <dbReference type="NCBI Taxonomy" id="470074"/>
    <lineage>
        <taxon>Bacteria</taxon>
        <taxon>Bacillati</taxon>
        <taxon>Actinomycetota</taxon>
        <taxon>Actinomycetes</taxon>
        <taxon>Mycobacteriales</taxon>
        <taxon>Mycobacteriaceae</taxon>
        <taxon>Mycobacterium</taxon>
    </lineage>
</organism>
<evidence type="ECO:0000313" key="1">
    <source>
        <dbReference type="EMBL" id="ORA26481.1"/>
    </source>
</evidence>
<dbReference type="Gene3D" id="3.30.530.20">
    <property type="match status" value="1"/>
</dbReference>
<name>A0A1X0A8T4_MYCAN</name>